<dbReference type="InterPro" id="IPR044216">
    <property type="entry name" value="WDL7"/>
</dbReference>
<protein>
    <recommendedName>
        <fullName evidence="4">TPX2 C-terminal domain-containing protein</fullName>
    </recommendedName>
</protein>
<evidence type="ECO:0000256" key="1">
    <source>
        <dbReference type="SAM" id="MobiDB-lite"/>
    </source>
</evidence>
<feature type="compositionally biased region" description="Polar residues" evidence="1">
    <location>
        <begin position="837"/>
        <end position="859"/>
    </location>
</feature>
<feature type="compositionally biased region" description="Basic and acidic residues" evidence="1">
    <location>
        <begin position="557"/>
        <end position="573"/>
    </location>
</feature>
<gene>
    <name evidence="2" type="ORF">VNO77_44137</name>
</gene>
<sequence length="859" mass="94012">MGESSTCLVRSFSTTVDTSCKSQECDPIRALGESISFGRFITEGLDWERWSTFSHKRYVEEAEKYSKPGSVAAKKAYFEAHYRKKSQERAAALIQEANAQANRTLDSEAWEGNCSCADSSIGMNSKVDNNIVTANEQPNKDSVSYQVVECGDTNQYKYDSRPILDSEAWEGNCSCNDSSIEMNSEADHNVVIANEQPDKETVCYQVVECADTNQYKYDTRHILNSEVWEGNRGCNVSSIEMNSKAYDNIVTTNEQPYKETVCYQVVECADTNQHKYDARNILDSEAWEGNCSCDDSSIEMNSKADDNIVTANEQPGKEIQIVECANTNQYKYDAIQSDLDTSNVEGAEDVPHPCIDTTNLNVESCTLLDNSNQFHHVEVHKNIAVHVEERALDHGAGGQEVLALPVKGRKVITSPKLSTRTRAAKLPHSLDERKAAAAVPARSGIQDGLRSKKFVGNSVEKKRPTARSLHMSINLPSCTGETSKKIAAASQSRNGSFSTSKKSVGGTAKKRITAPSHYMSVNLPSGTSVTSPTATAAVKPRNGINFAAKSMKSVQDSVEKRPTASKAVPDETSKTTSVIEQNRIKKIRSNLPKDNPVALRTSTKASHGLLNQPSANPPSQGRRIERLLNKSVSGGVTSNAKLSSSISLESYKLLNRSVSGGVTSNSKLSSSISFESYKPLNKSVSGGVTSNAKLSSSVSLDSSSSSTTKSNPQSATVSSPFRFRSEERAMKRKEYLQRMNETRSKEEVKVQLQRIPKGKTENNPKDSISILNEDRPGGSQSASNHTRKSSPTLPRSPPKFGRKASCSTVQNRKLGNSWKPPICTKNSKRTTEKVNRTTRQSVASLSNTTRENASPNIQH</sequence>
<dbReference type="Proteomes" id="UP001367508">
    <property type="component" value="Unassembled WGS sequence"/>
</dbReference>
<evidence type="ECO:0000313" key="2">
    <source>
        <dbReference type="EMBL" id="KAK7306211.1"/>
    </source>
</evidence>
<feature type="compositionally biased region" description="Polar residues" evidence="1">
    <location>
        <begin position="805"/>
        <end position="814"/>
    </location>
</feature>
<dbReference type="AlphaFoldDB" id="A0AAN9JY01"/>
<feature type="compositionally biased region" description="Low complexity" evidence="1">
    <location>
        <begin position="690"/>
        <end position="715"/>
    </location>
</feature>
<evidence type="ECO:0000313" key="3">
    <source>
        <dbReference type="Proteomes" id="UP001367508"/>
    </source>
</evidence>
<organism evidence="2 3">
    <name type="scientific">Canavalia gladiata</name>
    <name type="common">Sword bean</name>
    <name type="synonym">Dolichos gladiatus</name>
    <dbReference type="NCBI Taxonomy" id="3824"/>
    <lineage>
        <taxon>Eukaryota</taxon>
        <taxon>Viridiplantae</taxon>
        <taxon>Streptophyta</taxon>
        <taxon>Embryophyta</taxon>
        <taxon>Tracheophyta</taxon>
        <taxon>Spermatophyta</taxon>
        <taxon>Magnoliopsida</taxon>
        <taxon>eudicotyledons</taxon>
        <taxon>Gunneridae</taxon>
        <taxon>Pentapetalae</taxon>
        <taxon>rosids</taxon>
        <taxon>fabids</taxon>
        <taxon>Fabales</taxon>
        <taxon>Fabaceae</taxon>
        <taxon>Papilionoideae</taxon>
        <taxon>50 kb inversion clade</taxon>
        <taxon>NPAAA clade</taxon>
        <taxon>indigoferoid/millettioid clade</taxon>
        <taxon>Phaseoleae</taxon>
        <taxon>Canavalia</taxon>
    </lineage>
</organism>
<feature type="region of interest" description="Disordered" evidence="1">
    <location>
        <begin position="591"/>
        <end position="622"/>
    </location>
</feature>
<feature type="region of interest" description="Disordered" evidence="1">
    <location>
        <begin position="489"/>
        <end position="511"/>
    </location>
</feature>
<evidence type="ECO:0008006" key="4">
    <source>
        <dbReference type="Google" id="ProtNLM"/>
    </source>
</evidence>
<name>A0AAN9JY01_CANGL</name>
<feature type="compositionally biased region" description="Basic and acidic residues" evidence="1">
    <location>
        <begin position="737"/>
        <end position="749"/>
    </location>
</feature>
<keyword evidence="3" id="KW-1185">Reference proteome</keyword>
<comment type="caution">
    <text evidence="2">The sequence shown here is derived from an EMBL/GenBank/DDBJ whole genome shotgun (WGS) entry which is preliminary data.</text>
</comment>
<reference evidence="2 3" key="1">
    <citation type="submission" date="2024-01" db="EMBL/GenBank/DDBJ databases">
        <title>The genomes of 5 underutilized Papilionoideae crops provide insights into root nodulation and disease resistanc.</title>
        <authorList>
            <person name="Jiang F."/>
        </authorList>
    </citation>
    <scope>NUCLEOTIDE SEQUENCE [LARGE SCALE GENOMIC DNA]</scope>
    <source>
        <strain evidence="2">LVBAO_FW01</strain>
        <tissue evidence="2">Leaves</tissue>
    </source>
</reference>
<feature type="compositionally biased region" description="Polar residues" evidence="1">
    <location>
        <begin position="600"/>
        <end position="619"/>
    </location>
</feature>
<dbReference type="PANTHER" id="PTHR47067">
    <property type="entry name" value="TPX2 (TARGETING PROTEIN FOR XKLP2) PROTEIN FAMILY-RELATED"/>
    <property type="match status" value="1"/>
</dbReference>
<feature type="compositionally biased region" description="Polar residues" evidence="1">
    <location>
        <begin position="489"/>
        <end position="502"/>
    </location>
</feature>
<accession>A0AAN9JY01</accession>
<feature type="region of interest" description="Disordered" evidence="1">
    <location>
        <begin position="680"/>
        <end position="725"/>
    </location>
</feature>
<feature type="compositionally biased region" description="Polar residues" evidence="1">
    <location>
        <begin position="778"/>
        <end position="793"/>
    </location>
</feature>
<dbReference type="PANTHER" id="PTHR47067:SF16">
    <property type="entry name" value="TPX2 (TARGETING PROTEIN FOR XKLP2) PROTEIN FAMILY"/>
    <property type="match status" value="1"/>
</dbReference>
<feature type="region of interest" description="Disordered" evidence="1">
    <location>
        <begin position="737"/>
        <end position="859"/>
    </location>
</feature>
<feature type="region of interest" description="Disordered" evidence="1">
    <location>
        <begin position="553"/>
        <end position="577"/>
    </location>
</feature>
<dbReference type="EMBL" id="JAYMYQ010000011">
    <property type="protein sequence ID" value="KAK7306211.1"/>
    <property type="molecule type" value="Genomic_DNA"/>
</dbReference>
<proteinExistence type="predicted"/>